<dbReference type="EMBL" id="FLQV01000455">
    <property type="protein sequence ID" value="SBS92912.1"/>
    <property type="molecule type" value="Genomic_DNA"/>
</dbReference>
<evidence type="ECO:0000256" key="1">
    <source>
        <dbReference type="SAM" id="MobiDB-lite"/>
    </source>
</evidence>
<accession>A0A1A8WM24</accession>
<name>A0A1A8WM24_PLAOA</name>
<sequence>MANRKARSNEKMHKQICGKRNKQKDCNEAKGNAGKMGGDGESKIPICLGGRSKSMPNQLERDQTVNARK</sequence>
<feature type="region of interest" description="Disordered" evidence="1">
    <location>
        <begin position="1"/>
        <end position="69"/>
    </location>
</feature>
<reference evidence="3" key="1">
    <citation type="submission" date="2016-05" db="EMBL/GenBank/DDBJ databases">
        <authorList>
            <person name="Naeem Raeece"/>
        </authorList>
    </citation>
    <scope>NUCLEOTIDE SEQUENCE [LARGE SCALE GENOMIC DNA]</scope>
</reference>
<protein>
    <submittedName>
        <fullName evidence="2">Uncharacterized protein</fullName>
    </submittedName>
</protein>
<dbReference type="AlphaFoldDB" id="A0A1A8WM24"/>
<proteinExistence type="predicted"/>
<evidence type="ECO:0000313" key="2">
    <source>
        <dbReference type="EMBL" id="SBS92912.1"/>
    </source>
</evidence>
<dbReference type="Proteomes" id="UP000078546">
    <property type="component" value="Unassembled WGS sequence"/>
</dbReference>
<organism evidence="2 3">
    <name type="scientific">Plasmodium ovale curtisi</name>
    <dbReference type="NCBI Taxonomy" id="864141"/>
    <lineage>
        <taxon>Eukaryota</taxon>
        <taxon>Sar</taxon>
        <taxon>Alveolata</taxon>
        <taxon>Apicomplexa</taxon>
        <taxon>Aconoidasida</taxon>
        <taxon>Haemosporida</taxon>
        <taxon>Plasmodiidae</taxon>
        <taxon>Plasmodium</taxon>
        <taxon>Plasmodium (Plasmodium)</taxon>
    </lineage>
</organism>
<evidence type="ECO:0000313" key="3">
    <source>
        <dbReference type="Proteomes" id="UP000078546"/>
    </source>
</evidence>
<gene>
    <name evidence="2" type="ORF">POVCU1_024280</name>
</gene>